<keyword evidence="2" id="KW-1185">Reference proteome</keyword>
<dbReference type="EMBL" id="NJES01000392">
    <property type="protein sequence ID" value="PHH72802.1"/>
    <property type="molecule type" value="Genomic_DNA"/>
</dbReference>
<accession>A0A2C5YZM0</accession>
<evidence type="ECO:0000313" key="1">
    <source>
        <dbReference type="EMBL" id="PHH72802.1"/>
    </source>
</evidence>
<organism evidence="1 2">
    <name type="scientific">Ophiocordyceps camponoti-rufipedis</name>
    <dbReference type="NCBI Taxonomy" id="2004952"/>
    <lineage>
        <taxon>Eukaryota</taxon>
        <taxon>Fungi</taxon>
        <taxon>Dikarya</taxon>
        <taxon>Ascomycota</taxon>
        <taxon>Pezizomycotina</taxon>
        <taxon>Sordariomycetes</taxon>
        <taxon>Hypocreomycetidae</taxon>
        <taxon>Hypocreales</taxon>
        <taxon>Ophiocordycipitaceae</taxon>
        <taxon>Ophiocordyceps</taxon>
    </lineage>
</organism>
<evidence type="ECO:0000313" key="2">
    <source>
        <dbReference type="Proteomes" id="UP000226431"/>
    </source>
</evidence>
<protein>
    <submittedName>
        <fullName evidence="1">Uncharacterized protein</fullName>
    </submittedName>
</protein>
<name>A0A2C5YZM0_9HYPO</name>
<dbReference type="OrthoDB" id="4918377at2759"/>
<sequence>MEVAPLQTVDDMILTWTSARAAARRPCMKSGPNNRPPDYPAYEMRAIPQDWQKIEQHWYSETRKEFDRCRLYLTVNDINIWYSIVKDRLRITDLRESQVENHWIGHNARMGHWISWMFVRKMWPPDQLQGTLACINKEWTTGDALKDVLPVNWPFGHSFLYEVVVDICNSLDQAFVDLDVMSRMAGFYHQYRNICALLSTERYTTDYSSVLLKQAIEVFYYQTLGKAPYLPVSGSSELNILQGVLCLLEMRDKFRSLCGERDDQWAGRFNLHRALDEQRTASAKPANDKDADIRDEAMADYREFRKVLQRTSASTTVEALSKMQTSFHTLLMHGLNHLDTKNATRLANMTNRVLEWELKIETKLAELSQTVQETSLLGTFVPVPLQIQHVIEAAFGARMTDMENKLGLICHIWEAQFRMVSEIHRIMTSDVGQAPETPRASE</sequence>
<dbReference type="Proteomes" id="UP000226431">
    <property type="component" value="Unassembled WGS sequence"/>
</dbReference>
<gene>
    <name evidence="1" type="ORF">CDD80_4256</name>
</gene>
<reference evidence="1 2" key="1">
    <citation type="submission" date="2017-06" db="EMBL/GenBank/DDBJ databases">
        <title>Ant-infecting Ophiocordyceps genomes reveal a high diversity of potential behavioral manipulation genes and a possible major role for enterotoxins.</title>
        <authorList>
            <person name="De Bekker C."/>
            <person name="Evans H.C."/>
            <person name="Brachmann A."/>
            <person name="Hughes D.P."/>
        </authorList>
    </citation>
    <scope>NUCLEOTIDE SEQUENCE [LARGE SCALE GENOMIC DNA]</scope>
    <source>
        <strain evidence="1 2">Map16</strain>
    </source>
</reference>
<dbReference type="AlphaFoldDB" id="A0A2C5YZM0"/>
<comment type="caution">
    <text evidence="1">The sequence shown here is derived from an EMBL/GenBank/DDBJ whole genome shotgun (WGS) entry which is preliminary data.</text>
</comment>
<proteinExistence type="predicted"/>